<dbReference type="RefSeq" id="WP_131003892.1">
    <property type="nucleotide sequence ID" value="NZ_JBHSZR010000001.1"/>
</dbReference>
<feature type="domain" description="Intradiol ring-cleavage dioxygenases" evidence="3">
    <location>
        <begin position="64"/>
        <end position="175"/>
    </location>
</feature>
<keyword evidence="4" id="KW-0223">Dioxygenase</keyword>
<organism evidence="4 5">
    <name type="scientific">Hansschlegelia quercus</name>
    <dbReference type="NCBI Taxonomy" id="2528245"/>
    <lineage>
        <taxon>Bacteria</taxon>
        <taxon>Pseudomonadati</taxon>
        <taxon>Pseudomonadota</taxon>
        <taxon>Alphaproteobacteria</taxon>
        <taxon>Hyphomicrobiales</taxon>
        <taxon>Methylopilaceae</taxon>
        <taxon>Hansschlegelia</taxon>
    </lineage>
</organism>
<evidence type="ECO:0000256" key="2">
    <source>
        <dbReference type="SAM" id="SignalP"/>
    </source>
</evidence>
<protein>
    <submittedName>
        <fullName evidence="4">Intradiol ring-cleavage dioxygenase</fullName>
    </submittedName>
</protein>
<dbReference type="PANTHER" id="PTHR34315:SF1">
    <property type="entry name" value="INTRADIOL RING-CLEAVAGE DIOXYGENASES DOMAIN-CONTAINING PROTEIN-RELATED"/>
    <property type="match status" value="1"/>
</dbReference>
<dbReference type="Proteomes" id="UP000291613">
    <property type="component" value="Unassembled WGS sequence"/>
</dbReference>
<sequence>MKIPELTRRQTFGALAGGAALSTVSTPALATSALETGAARPACVLPVQAEEGPFYFDPKLLRSDITEGRPGVPLTLELTFIDAATCQGLGGVRVDIWHADAAGRYSGFEPSNAPGAVAPAVRETFLRGTQIADDRGAATFRTIYPGWYRGRTAHIHLKAFIDGRNTLTTQVYFPDALSEYIYEKVGSYSARDAKRDTTNGTDGVLGHTENSRATFLNIREGVDAYIAELTIAVDRNGSPPERRGPPPPPPGDLRGPDDRRGPPPGEGMAPRPRPVGPLVPGAKA</sequence>
<accession>A0A4Q9GI13</accession>
<dbReference type="SUPFAM" id="SSF49482">
    <property type="entry name" value="Aromatic compound dioxygenase"/>
    <property type="match status" value="1"/>
</dbReference>
<dbReference type="Gene3D" id="2.60.130.10">
    <property type="entry name" value="Aromatic compound dioxygenase"/>
    <property type="match status" value="1"/>
</dbReference>
<evidence type="ECO:0000313" key="4">
    <source>
        <dbReference type="EMBL" id="TBN51729.1"/>
    </source>
</evidence>
<keyword evidence="4" id="KW-0560">Oxidoreductase</keyword>
<dbReference type="AlphaFoldDB" id="A0A4Q9GI13"/>
<comment type="caution">
    <text evidence="4">The sequence shown here is derived from an EMBL/GenBank/DDBJ whole genome shotgun (WGS) entry which is preliminary data.</text>
</comment>
<dbReference type="EMBL" id="SIUB01000006">
    <property type="protein sequence ID" value="TBN51729.1"/>
    <property type="molecule type" value="Genomic_DNA"/>
</dbReference>
<name>A0A4Q9GI13_9HYPH</name>
<keyword evidence="5" id="KW-1185">Reference proteome</keyword>
<dbReference type="OrthoDB" id="9805815at2"/>
<feature type="chain" id="PRO_5020961664" evidence="2">
    <location>
        <begin position="31"/>
        <end position="284"/>
    </location>
</feature>
<dbReference type="PANTHER" id="PTHR34315">
    <property type="match status" value="1"/>
</dbReference>
<reference evidence="4 5" key="1">
    <citation type="submission" date="2019-02" db="EMBL/GenBank/DDBJ databases">
        <title>Hansschlegelia quercus sp. nov., a novel methylotrophic bacterium from buds of oak (Quercus robur L.).</title>
        <authorList>
            <person name="Agafonova N.V."/>
            <person name="Kaparullina E.N."/>
            <person name="Grouzdev D.S."/>
            <person name="Doronina N.V."/>
        </authorList>
    </citation>
    <scope>NUCLEOTIDE SEQUENCE [LARGE SCALE GENOMIC DNA]</scope>
    <source>
        <strain evidence="4 5">Dub</strain>
    </source>
</reference>
<evidence type="ECO:0000313" key="5">
    <source>
        <dbReference type="Proteomes" id="UP000291613"/>
    </source>
</evidence>
<feature type="signal peptide" evidence="2">
    <location>
        <begin position="1"/>
        <end position="30"/>
    </location>
</feature>
<dbReference type="InterPro" id="IPR015889">
    <property type="entry name" value="Intradiol_dOase_core"/>
</dbReference>
<dbReference type="InterPro" id="IPR000627">
    <property type="entry name" value="Intradiol_dOase_C"/>
</dbReference>
<evidence type="ECO:0000259" key="3">
    <source>
        <dbReference type="Pfam" id="PF00775"/>
    </source>
</evidence>
<feature type="region of interest" description="Disordered" evidence="1">
    <location>
        <begin position="233"/>
        <end position="284"/>
    </location>
</feature>
<dbReference type="InterPro" id="IPR006311">
    <property type="entry name" value="TAT_signal"/>
</dbReference>
<dbReference type="GO" id="GO:0016702">
    <property type="term" value="F:oxidoreductase activity, acting on single donors with incorporation of molecular oxygen, incorporation of two atoms of oxygen"/>
    <property type="evidence" value="ECO:0007669"/>
    <property type="project" value="InterPro"/>
</dbReference>
<dbReference type="CDD" id="cd03457">
    <property type="entry name" value="intradiol_dioxygenase_like"/>
    <property type="match status" value="1"/>
</dbReference>
<gene>
    <name evidence="4" type="ORF">EYR15_12495</name>
</gene>
<dbReference type="Pfam" id="PF00775">
    <property type="entry name" value="Dioxygenase_C"/>
    <property type="match status" value="1"/>
</dbReference>
<dbReference type="GO" id="GO:0008199">
    <property type="term" value="F:ferric iron binding"/>
    <property type="evidence" value="ECO:0007669"/>
    <property type="project" value="InterPro"/>
</dbReference>
<keyword evidence="2" id="KW-0732">Signal</keyword>
<proteinExistence type="predicted"/>
<dbReference type="PROSITE" id="PS51318">
    <property type="entry name" value="TAT"/>
    <property type="match status" value="1"/>
</dbReference>
<evidence type="ECO:0000256" key="1">
    <source>
        <dbReference type="SAM" id="MobiDB-lite"/>
    </source>
</evidence>